<organism evidence="1 2">
    <name type="scientific">Aspergillus melleus</name>
    <dbReference type="NCBI Taxonomy" id="138277"/>
    <lineage>
        <taxon>Eukaryota</taxon>
        <taxon>Fungi</taxon>
        <taxon>Dikarya</taxon>
        <taxon>Ascomycota</taxon>
        <taxon>Pezizomycotina</taxon>
        <taxon>Eurotiomycetes</taxon>
        <taxon>Eurotiomycetidae</taxon>
        <taxon>Eurotiales</taxon>
        <taxon>Aspergillaceae</taxon>
        <taxon>Aspergillus</taxon>
        <taxon>Aspergillus subgen. Circumdati</taxon>
    </lineage>
</organism>
<dbReference type="Proteomes" id="UP001177260">
    <property type="component" value="Unassembled WGS sequence"/>
</dbReference>
<proteinExistence type="predicted"/>
<dbReference type="EMBL" id="JAOPJF010000144">
    <property type="protein sequence ID" value="KAK1138520.1"/>
    <property type="molecule type" value="Genomic_DNA"/>
</dbReference>
<reference evidence="1 2" key="1">
    <citation type="journal article" date="2023" name="ACS Omega">
        <title>Identification of the Neoaspergillic Acid Biosynthesis Gene Cluster by Establishing an In Vitro CRISPR-Ribonucleoprotein Genetic System in Aspergillus melleus.</title>
        <authorList>
            <person name="Yuan B."/>
            <person name="Grau M.F."/>
            <person name="Murata R.M."/>
            <person name="Torok T."/>
            <person name="Venkateswaran K."/>
            <person name="Stajich J.E."/>
            <person name="Wang C.C.C."/>
        </authorList>
    </citation>
    <scope>NUCLEOTIDE SEQUENCE [LARGE SCALE GENOMIC DNA]</scope>
    <source>
        <strain evidence="1 2">IMV 1140</strain>
    </source>
</reference>
<gene>
    <name evidence="1" type="ORF">N8T08_002437</name>
</gene>
<name>A0ACC3AM82_9EURO</name>
<evidence type="ECO:0000313" key="1">
    <source>
        <dbReference type="EMBL" id="KAK1138520.1"/>
    </source>
</evidence>
<accession>A0ACC3AM82</accession>
<protein>
    <submittedName>
        <fullName evidence="1">Uncharacterized protein</fullName>
    </submittedName>
</protein>
<sequence length="125" mass="14261">MVSTRKNKKAQKSRTDFSVSKEANRVKKPVVQDKRNAPEHGRKRAVSPEIESIRSQIRSKWTLIDAGAATQWMEDPDAIQQLFVLLHYAVEKWVIQYAASEPSDLARLSEKQKSTIISYLDGFCV</sequence>
<keyword evidence="2" id="KW-1185">Reference proteome</keyword>
<comment type="caution">
    <text evidence="1">The sequence shown here is derived from an EMBL/GenBank/DDBJ whole genome shotgun (WGS) entry which is preliminary data.</text>
</comment>
<evidence type="ECO:0000313" key="2">
    <source>
        <dbReference type="Proteomes" id="UP001177260"/>
    </source>
</evidence>